<keyword evidence="4" id="KW-1185">Reference proteome</keyword>
<dbReference type="OrthoDB" id="10551177at2759"/>
<dbReference type="OMA" id="FRIDFRN"/>
<reference evidence="3 4" key="1">
    <citation type="journal article" date="2019" name="Sci. Rep.">
        <title>Nanopore sequencing improves the draft genome of the human pathogenic amoeba Naegleria fowleri.</title>
        <authorList>
            <person name="Liechti N."/>
            <person name="Schurch N."/>
            <person name="Bruggmann R."/>
            <person name="Wittwer M."/>
        </authorList>
    </citation>
    <scope>NUCLEOTIDE SEQUENCE [LARGE SCALE GENOMIC DNA]</scope>
    <source>
        <strain evidence="3 4">ATCC 30894</strain>
    </source>
</reference>
<proteinExistence type="predicted"/>
<evidence type="ECO:0000313" key="3">
    <source>
        <dbReference type="EMBL" id="KAF0983305.1"/>
    </source>
</evidence>
<dbReference type="GeneID" id="68117585"/>
<accession>A0A6A5CD77</accession>
<feature type="region of interest" description="Disordered" evidence="1">
    <location>
        <begin position="34"/>
        <end position="71"/>
    </location>
</feature>
<evidence type="ECO:0008006" key="5">
    <source>
        <dbReference type="Google" id="ProtNLM"/>
    </source>
</evidence>
<feature type="transmembrane region" description="Helical" evidence="2">
    <location>
        <begin position="147"/>
        <end position="172"/>
    </location>
</feature>
<name>A0A6A5CD77_NAEFO</name>
<evidence type="ECO:0000313" key="4">
    <source>
        <dbReference type="Proteomes" id="UP000444721"/>
    </source>
</evidence>
<keyword evidence="2" id="KW-0812">Transmembrane</keyword>
<comment type="caution">
    <text evidence="3">The sequence shown here is derived from an EMBL/GenBank/DDBJ whole genome shotgun (WGS) entry which is preliminary data.</text>
</comment>
<organism evidence="3 4">
    <name type="scientific">Naegleria fowleri</name>
    <name type="common">Brain eating amoeba</name>
    <dbReference type="NCBI Taxonomy" id="5763"/>
    <lineage>
        <taxon>Eukaryota</taxon>
        <taxon>Discoba</taxon>
        <taxon>Heterolobosea</taxon>
        <taxon>Tetramitia</taxon>
        <taxon>Eutetramitia</taxon>
        <taxon>Vahlkampfiidae</taxon>
        <taxon>Naegleria</taxon>
    </lineage>
</organism>
<dbReference type="VEuPathDB" id="AmoebaDB:FDP41_010370"/>
<dbReference type="Proteomes" id="UP000444721">
    <property type="component" value="Unassembled WGS sequence"/>
</dbReference>
<evidence type="ECO:0000256" key="2">
    <source>
        <dbReference type="SAM" id="Phobius"/>
    </source>
</evidence>
<keyword evidence="2" id="KW-1133">Transmembrane helix</keyword>
<feature type="region of interest" description="Disordered" evidence="1">
    <location>
        <begin position="421"/>
        <end position="450"/>
    </location>
</feature>
<gene>
    <name evidence="3" type="ORF">FDP41_010370</name>
</gene>
<keyword evidence="2" id="KW-0472">Membrane</keyword>
<dbReference type="RefSeq" id="XP_044568018.1">
    <property type="nucleotide sequence ID" value="XM_044700661.1"/>
</dbReference>
<feature type="compositionally biased region" description="Polar residues" evidence="1">
    <location>
        <begin position="40"/>
        <end position="52"/>
    </location>
</feature>
<feature type="compositionally biased region" description="Low complexity" evidence="1">
    <location>
        <begin position="421"/>
        <end position="436"/>
    </location>
</feature>
<sequence length="660" mass="75211">MNQCYPLEENVVIMMEDKSTTCISNINTTTFNTTTTLSTPPSLQHHSTTQMASPKKPFKEEPPLLPFSSPKIKRSETLERQDLRTSTLLKPSSMSVLRVRVPSSLWECSSCWRRQSRPSTTSRNTNNTNNNNNNHSTTLLELNFMRLISLVGLAFSIVAILIIAIMTIYTFAITSFPVVYTLKLYGQSVQQYNEMVLSEYLMVYARDSSMIQVFNHSRRELQNTLNQLFRLMPESAKEAFGNNQSSNVDVESMKLWPLQDVVLYEVLNGNNSLNAVRAFQNSTHYNTLLEFLDNFNVFIRDLKNISTVQEQVIVSNSTSYLIVIVVCLVITLPIVIVIFVSAIRMERDSRNKLLKAKTIQVLNVLGESVVQRSLFRDWIQQQSMKNQLSSLVTYGGGESSGGANGANGANGGVKRLDLNVEQQQQQQQPYEQQQPYHQTSSVQHQQQEQHQQLLEDLHRIDLLEDIQIFKQPAKQELSMMRSLIEALRQCNTNTNTTTTTTSEDDSSNTNTTPTTLYPIEQDALSSLSYQSNDTFSVHSSVVLNSSAKNVMSQVISIYEKYLNPMAATHPVKCKGHSKIARFLQEGHVNQEIDRTLFDEIEQQVAQQLIPSFEMFQKTIPEGKDVEESSETLFRNGVLTQFRIDFRNYLNDFKKNYQRCK</sequence>
<dbReference type="AlphaFoldDB" id="A0A6A5CD77"/>
<dbReference type="EMBL" id="VFQX01000006">
    <property type="protein sequence ID" value="KAF0983305.1"/>
    <property type="molecule type" value="Genomic_DNA"/>
</dbReference>
<dbReference type="VEuPathDB" id="AmoebaDB:NF0067300"/>
<evidence type="ECO:0000256" key="1">
    <source>
        <dbReference type="SAM" id="MobiDB-lite"/>
    </source>
</evidence>
<feature type="transmembrane region" description="Helical" evidence="2">
    <location>
        <begin position="320"/>
        <end position="343"/>
    </location>
</feature>
<dbReference type="VEuPathDB" id="AmoebaDB:NfTy_011640"/>
<protein>
    <recommendedName>
        <fullName evidence="5">RGS domain-containing protein</fullName>
    </recommendedName>
</protein>